<dbReference type="Pfam" id="PF13041">
    <property type="entry name" value="PPR_2"/>
    <property type="match status" value="2"/>
</dbReference>
<feature type="repeat" description="PPR" evidence="2">
    <location>
        <begin position="75"/>
        <end position="109"/>
    </location>
</feature>
<reference evidence="4" key="1">
    <citation type="journal article" date="2010" name="Nat. Biotechnol.">
        <title>Draft genome sequence of the oilseed species Ricinus communis.</title>
        <authorList>
            <person name="Chan A.P."/>
            <person name="Crabtree J."/>
            <person name="Zhao Q."/>
            <person name="Lorenzi H."/>
            <person name="Orvis J."/>
            <person name="Puiu D."/>
            <person name="Melake-Berhan A."/>
            <person name="Jones K.M."/>
            <person name="Redman J."/>
            <person name="Chen G."/>
            <person name="Cahoon E.B."/>
            <person name="Gedil M."/>
            <person name="Stanke M."/>
            <person name="Haas B.J."/>
            <person name="Wortman J.R."/>
            <person name="Fraser-Liggett C.M."/>
            <person name="Ravel J."/>
            <person name="Rabinowicz P.D."/>
        </authorList>
    </citation>
    <scope>NUCLEOTIDE SEQUENCE [LARGE SCALE GENOMIC DNA]</scope>
    <source>
        <strain evidence="4">cv. Hale</strain>
    </source>
</reference>
<organism evidence="3 4">
    <name type="scientific">Ricinus communis</name>
    <name type="common">Castor bean</name>
    <dbReference type="NCBI Taxonomy" id="3988"/>
    <lineage>
        <taxon>Eukaryota</taxon>
        <taxon>Viridiplantae</taxon>
        <taxon>Streptophyta</taxon>
        <taxon>Embryophyta</taxon>
        <taxon>Tracheophyta</taxon>
        <taxon>Spermatophyta</taxon>
        <taxon>Magnoliopsida</taxon>
        <taxon>eudicotyledons</taxon>
        <taxon>Gunneridae</taxon>
        <taxon>Pentapetalae</taxon>
        <taxon>rosids</taxon>
        <taxon>fabids</taxon>
        <taxon>Malpighiales</taxon>
        <taxon>Euphorbiaceae</taxon>
        <taxon>Acalyphoideae</taxon>
        <taxon>Acalypheae</taxon>
        <taxon>Ricinus</taxon>
    </lineage>
</organism>
<dbReference type="PANTHER" id="PTHR47926:SF504">
    <property type="entry name" value="(WILD MALAYSIAN BANANA) HYPOTHETICAL PROTEIN"/>
    <property type="match status" value="1"/>
</dbReference>
<keyword evidence="1" id="KW-0677">Repeat</keyword>
<dbReference type="FunFam" id="1.25.40.10:FF:000344">
    <property type="entry name" value="Pentatricopeptide repeat-containing protein"/>
    <property type="match status" value="1"/>
</dbReference>
<dbReference type="eggNOG" id="KOG4197">
    <property type="taxonomic scope" value="Eukaryota"/>
</dbReference>
<dbReference type="NCBIfam" id="TIGR00756">
    <property type="entry name" value="PPR"/>
    <property type="match status" value="3"/>
</dbReference>
<name>B9RS70_RICCO</name>
<dbReference type="GO" id="GO:0009451">
    <property type="term" value="P:RNA modification"/>
    <property type="evidence" value="ECO:0007669"/>
    <property type="project" value="InterPro"/>
</dbReference>
<gene>
    <name evidence="3" type="ORF">RCOM_0803430</name>
</gene>
<dbReference type="AlphaFoldDB" id="B9RS70"/>
<evidence type="ECO:0000313" key="3">
    <source>
        <dbReference type="EMBL" id="EEF45930.1"/>
    </source>
</evidence>
<feature type="repeat" description="PPR" evidence="2">
    <location>
        <begin position="178"/>
        <end position="212"/>
    </location>
</feature>
<dbReference type="InterPro" id="IPR046960">
    <property type="entry name" value="PPR_At4g14850-like_plant"/>
</dbReference>
<dbReference type="Proteomes" id="UP000008311">
    <property type="component" value="Unassembled WGS sequence"/>
</dbReference>
<feature type="repeat" description="PPR" evidence="2">
    <location>
        <begin position="279"/>
        <end position="313"/>
    </location>
</feature>
<protein>
    <submittedName>
        <fullName evidence="3">Pentatricopeptide repeat-containing protein, putative</fullName>
    </submittedName>
</protein>
<dbReference type="InParanoid" id="B9RS70"/>
<accession>B9RS70</accession>
<dbReference type="PROSITE" id="PS51375">
    <property type="entry name" value="PPR"/>
    <property type="match status" value="4"/>
</dbReference>
<evidence type="ECO:0000313" key="4">
    <source>
        <dbReference type="Proteomes" id="UP000008311"/>
    </source>
</evidence>
<evidence type="ECO:0000256" key="2">
    <source>
        <dbReference type="PROSITE-ProRule" id="PRU00708"/>
    </source>
</evidence>
<dbReference type="InterPro" id="IPR011990">
    <property type="entry name" value="TPR-like_helical_dom_sf"/>
</dbReference>
<dbReference type="PANTHER" id="PTHR47926">
    <property type="entry name" value="PENTATRICOPEPTIDE REPEAT-CONTAINING PROTEIN"/>
    <property type="match status" value="1"/>
</dbReference>
<dbReference type="Gene3D" id="1.25.40.10">
    <property type="entry name" value="Tetratricopeptide repeat domain"/>
    <property type="match status" value="3"/>
</dbReference>
<dbReference type="InterPro" id="IPR002885">
    <property type="entry name" value="PPR_rpt"/>
</dbReference>
<proteinExistence type="predicted"/>
<dbReference type="FunFam" id="1.25.40.10:FF:000031">
    <property type="entry name" value="Pentatricopeptide repeat-containing protein mitochondrial"/>
    <property type="match status" value="1"/>
</dbReference>
<dbReference type="Pfam" id="PF01535">
    <property type="entry name" value="PPR"/>
    <property type="match status" value="2"/>
</dbReference>
<sequence>MGLSGVKPNEFTFSMNLKASSMLNRPYIGMQIHANCTKSGNDIVIVVANSIVDMYSKCGRIKEAACMFDFMPVRNLISWNSMISGYSIAGFGEKAVVLFREMLEDGQEPDEFTLTSALKACSDLAAVREGSQIHSFLIISGFPYLIKTSIAGALIDQYVKCGKLCEAQRVFSQIEEKNVISFSALFLGYAHGGNLADAMSLFRRFRESDVEADGFVLSSMIGVFADFALVEQGKQMHAYSIKVPSGSDLSVCNSIVDMYLKCGVIDEAERFFAEMSTRDVISWTVMITGYGKHGLGKEAVCLFNKMQSDDIEPDDVTYLAVLLACSHSGLVEEGQWYLQFMPRNWFFCANDSASTTSTSAPVLAFDN</sequence>
<keyword evidence="4" id="KW-1185">Reference proteome</keyword>
<dbReference type="GO" id="GO:0003723">
    <property type="term" value="F:RNA binding"/>
    <property type="evidence" value="ECO:0007669"/>
    <property type="project" value="InterPro"/>
</dbReference>
<feature type="repeat" description="PPR" evidence="2">
    <location>
        <begin position="248"/>
        <end position="278"/>
    </location>
</feature>
<dbReference type="EMBL" id="EQ973807">
    <property type="protein sequence ID" value="EEF45930.1"/>
    <property type="molecule type" value="Genomic_DNA"/>
</dbReference>
<evidence type="ECO:0000256" key="1">
    <source>
        <dbReference type="ARBA" id="ARBA00022737"/>
    </source>
</evidence>